<feature type="transmembrane region" description="Helical" evidence="7">
    <location>
        <begin position="56"/>
        <end position="74"/>
    </location>
</feature>
<keyword evidence="9" id="KW-1185">Reference proteome</keyword>
<evidence type="ECO:0000256" key="1">
    <source>
        <dbReference type="ARBA" id="ARBA00004127"/>
    </source>
</evidence>
<evidence type="ECO:0000256" key="3">
    <source>
        <dbReference type="ARBA" id="ARBA00022801"/>
    </source>
</evidence>
<dbReference type="RefSeq" id="WP_316556825.1">
    <property type="nucleotide sequence ID" value="NZ_CP131059.1"/>
</dbReference>
<feature type="transmembrane region" description="Helical" evidence="7">
    <location>
        <begin position="336"/>
        <end position="360"/>
    </location>
</feature>
<dbReference type="GeneID" id="85195540"/>
<feature type="transmembrane region" description="Helical" evidence="7">
    <location>
        <begin position="275"/>
        <end position="297"/>
    </location>
</feature>
<dbReference type="EMBL" id="CP131059">
    <property type="protein sequence ID" value="WNY23682.1"/>
    <property type="molecule type" value="Genomic_DNA"/>
</dbReference>
<dbReference type="GO" id="GO:0012505">
    <property type="term" value="C:endomembrane system"/>
    <property type="evidence" value="ECO:0007669"/>
    <property type="project" value="UniProtKB-SubCell"/>
</dbReference>
<dbReference type="AlphaFoldDB" id="A0AA96UZP5"/>
<dbReference type="InterPro" id="IPR007369">
    <property type="entry name" value="Peptidase_A22B_SPP"/>
</dbReference>
<reference evidence="8 9" key="1">
    <citation type="submission" date="2023-07" db="EMBL/GenBank/DDBJ databases">
        <title>Closed genoem sequence of Methanomicrococcus sp. Hf6.</title>
        <authorList>
            <person name="Poehlein A."/>
            <person name="Protasov E."/>
            <person name="Platt K."/>
            <person name="Reeh H."/>
            <person name="Daniel R."/>
            <person name="Brune A."/>
        </authorList>
    </citation>
    <scope>NUCLEOTIDE SEQUENCE [LARGE SCALE GENOMIC DNA]</scope>
    <source>
        <strain evidence="8 9">Hf6</strain>
    </source>
</reference>
<keyword evidence="4 7" id="KW-1133">Transmembrane helix</keyword>
<keyword evidence="2 7" id="KW-0812">Transmembrane</keyword>
<gene>
    <name evidence="8" type="ORF">MmiHf6_09950</name>
</gene>
<feature type="transmembrane region" description="Helical" evidence="7">
    <location>
        <begin position="16"/>
        <end position="36"/>
    </location>
</feature>
<sequence length="362" mass="39811">MNSEKSRTFAKKLEDLVPYFIMGLFILIVQIGSLWLSATEYIASQPPLENPESVGYSIYYIVMLVLFTALIIYLIKKNKTFIIRGIIYFAIAVTLYYVFAAIIDKAVGMNDIFEIVSIVAAIAFAVLLYKYPEWYIIDFAGLMISIGACAVIGVSLSYVPIIVLMIGLLIYDFISVYKTKHMLTLANGMMDLKLPILFVIPKKWNYSYVEEDFSDDDDENDENGNHEKSSEEKNSENHELKANEILAAAEMVEEVKADGNAAAAEIQKKKKKSDALFMGLGDAVIPTLLVVSANHFIEHDGLISMPSLFTAIGTFVGFAALMYVVSKGKPQAGLPFLNTGAILGFAAGVIISGATVSFSLGF</sequence>
<feature type="region of interest" description="Disordered" evidence="6">
    <location>
        <begin position="214"/>
        <end position="238"/>
    </location>
</feature>
<feature type="transmembrane region" description="Helical" evidence="7">
    <location>
        <begin position="112"/>
        <end position="129"/>
    </location>
</feature>
<evidence type="ECO:0000256" key="6">
    <source>
        <dbReference type="SAM" id="MobiDB-lite"/>
    </source>
</evidence>
<keyword evidence="5 7" id="KW-0472">Membrane</keyword>
<organism evidence="8 9">
    <name type="scientific">Methanimicrococcus hongohii</name>
    <dbReference type="NCBI Taxonomy" id="3028295"/>
    <lineage>
        <taxon>Archaea</taxon>
        <taxon>Methanobacteriati</taxon>
        <taxon>Methanobacteriota</taxon>
        <taxon>Stenosarchaea group</taxon>
        <taxon>Methanomicrobia</taxon>
        <taxon>Methanosarcinales</taxon>
        <taxon>Methanosarcinaceae</taxon>
        <taxon>Methanimicrococcus</taxon>
    </lineage>
</organism>
<dbReference type="GO" id="GO:0042500">
    <property type="term" value="F:aspartic endopeptidase activity, intramembrane cleaving"/>
    <property type="evidence" value="ECO:0007669"/>
    <property type="project" value="InterPro"/>
</dbReference>
<keyword evidence="3" id="KW-0378">Hydrolase</keyword>
<feature type="transmembrane region" description="Helical" evidence="7">
    <location>
        <begin position="81"/>
        <end position="100"/>
    </location>
</feature>
<evidence type="ECO:0008006" key="10">
    <source>
        <dbReference type="Google" id="ProtNLM"/>
    </source>
</evidence>
<dbReference type="PANTHER" id="PTHR12174">
    <property type="entry name" value="SIGNAL PEPTIDE PEPTIDASE"/>
    <property type="match status" value="1"/>
</dbReference>
<dbReference type="InterPro" id="IPR010545">
    <property type="entry name" value="SPP"/>
</dbReference>
<dbReference type="SMART" id="SM00730">
    <property type="entry name" value="PSN"/>
    <property type="match status" value="1"/>
</dbReference>
<dbReference type="NCBIfam" id="NF041679">
    <property type="entry name" value="IMP_arch_presen"/>
    <property type="match status" value="1"/>
</dbReference>
<comment type="subcellular location">
    <subcellularLocation>
        <location evidence="1">Endomembrane system</location>
        <topology evidence="1">Multi-pass membrane protein</topology>
    </subcellularLocation>
</comment>
<evidence type="ECO:0000256" key="7">
    <source>
        <dbReference type="SAM" id="Phobius"/>
    </source>
</evidence>
<feature type="transmembrane region" description="Helical" evidence="7">
    <location>
        <begin position="159"/>
        <end position="177"/>
    </location>
</feature>
<dbReference type="KEGG" id="mehf:MmiHf6_09950"/>
<proteinExistence type="predicted"/>
<dbReference type="GO" id="GO:0016020">
    <property type="term" value="C:membrane"/>
    <property type="evidence" value="ECO:0007669"/>
    <property type="project" value="InterPro"/>
</dbReference>
<name>A0AA96UZP5_9EURY</name>
<dbReference type="Proteomes" id="UP001302978">
    <property type="component" value="Chromosome"/>
</dbReference>
<evidence type="ECO:0000256" key="2">
    <source>
        <dbReference type="ARBA" id="ARBA00022692"/>
    </source>
</evidence>
<feature type="transmembrane region" description="Helical" evidence="7">
    <location>
        <begin position="136"/>
        <end position="153"/>
    </location>
</feature>
<feature type="transmembrane region" description="Helical" evidence="7">
    <location>
        <begin position="303"/>
        <end position="324"/>
    </location>
</feature>
<evidence type="ECO:0000256" key="5">
    <source>
        <dbReference type="ARBA" id="ARBA00023136"/>
    </source>
</evidence>
<evidence type="ECO:0000313" key="8">
    <source>
        <dbReference type="EMBL" id="WNY23682.1"/>
    </source>
</evidence>
<protein>
    <recommendedName>
        <fullName evidence="10">Presenilin</fullName>
    </recommendedName>
</protein>
<dbReference type="PANTHER" id="PTHR12174:SF103">
    <property type="entry name" value="INTRAMEMBRANE PROTEASE (IMPAS) FAMILY"/>
    <property type="match status" value="1"/>
</dbReference>
<evidence type="ECO:0000256" key="4">
    <source>
        <dbReference type="ARBA" id="ARBA00022989"/>
    </source>
</evidence>
<evidence type="ECO:0000313" key="9">
    <source>
        <dbReference type="Proteomes" id="UP001302978"/>
    </source>
</evidence>
<feature type="compositionally biased region" description="Basic and acidic residues" evidence="6">
    <location>
        <begin position="223"/>
        <end position="238"/>
    </location>
</feature>
<accession>A0AA96UZP5</accession>
<dbReference type="InterPro" id="IPR006639">
    <property type="entry name" value="Preselin/SPP"/>
</dbReference>
<dbReference type="Pfam" id="PF06550">
    <property type="entry name" value="SPP"/>
    <property type="match status" value="1"/>
</dbReference>